<dbReference type="SUPFAM" id="SSF48208">
    <property type="entry name" value="Six-hairpin glycosidases"/>
    <property type="match status" value="1"/>
</dbReference>
<dbReference type="InterPro" id="IPR008313">
    <property type="entry name" value="GH125"/>
</dbReference>
<evidence type="ECO:0000313" key="2">
    <source>
        <dbReference type="Proteomes" id="UP000239899"/>
    </source>
</evidence>
<keyword evidence="2" id="KW-1185">Reference proteome</keyword>
<dbReference type="PANTHER" id="PTHR31047:SF0">
    <property type="entry name" value="MEIOTICALLY UP-REGULATED GENE 157 PROTEIN"/>
    <property type="match status" value="1"/>
</dbReference>
<dbReference type="PANTHER" id="PTHR31047">
    <property type="entry name" value="MEIOTICALLY UP-REGULATED GENE 157 PROTEIN"/>
    <property type="match status" value="1"/>
</dbReference>
<keyword evidence="1" id="KW-0378">Hydrolase</keyword>
<dbReference type="Gene3D" id="1.50.10.10">
    <property type="match status" value="1"/>
</dbReference>
<protein>
    <submittedName>
        <fullName evidence="1">Glycosyl hydrolase</fullName>
    </submittedName>
</protein>
<dbReference type="SMART" id="SM01149">
    <property type="entry name" value="DUF1237"/>
    <property type="match status" value="1"/>
</dbReference>
<name>A0A2P6U492_CHLSO</name>
<sequence>MLWNVYSMPGYARSQVLAEGVVYEAASLLVDVWTIEQQHEQRSSYRYSELPRNGLGPPCGFTGMTWSGFRPSDDQQQYGYNVPVNMYAYAALQRALELNRNIWRSDSFDQRATALADGVRQGIEKWGIVEVDGMRTYALEVDGLGGNLVSLLING</sequence>
<dbReference type="GO" id="GO:0005975">
    <property type="term" value="P:carbohydrate metabolic process"/>
    <property type="evidence" value="ECO:0007669"/>
    <property type="project" value="InterPro"/>
</dbReference>
<accession>A0A2P6U492</accession>
<dbReference type="GO" id="GO:0016787">
    <property type="term" value="F:hydrolase activity"/>
    <property type="evidence" value="ECO:0007669"/>
    <property type="project" value="UniProtKB-KW"/>
</dbReference>
<dbReference type="EMBL" id="LHPG02000001">
    <property type="protein sequence ID" value="PRW61119.1"/>
    <property type="molecule type" value="Genomic_DNA"/>
</dbReference>
<reference evidence="1 2" key="1">
    <citation type="journal article" date="2018" name="Plant J.">
        <title>Genome sequences of Chlorella sorokiniana UTEX 1602 and Micractinium conductrix SAG 241.80: implications to maltose excretion by a green alga.</title>
        <authorList>
            <person name="Arriola M.B."/>
            <person name="Velmurugan N."/>
            <person name="Zhang Y."/>
            <person name="Plunkett M.H."/>
            <person name="Hondzo H."/>
            <person name="Barney B.M."/>
        </authorList>
    </citation>
    <scope>NUCLEOTIDE SEQUENCE [LARGE SCALE GENOMIC DNA]</scope>
    <source>
        <strain evidence="2">UTEX 1602</strain>
    </source>
</reference>
<dbReference type="Pfam" id="PF06824">
    <property type="entry name" value="Glyco_hydro_125"/>
    <property type="match status" value="1"/>
</dbReference>
<organism evidence="1 2">
    <name type="scientific">Chlorella sorokiniana</name>
    <name type="common">Freshwater green alga</name>
    <dbReference type="NCBI Taxonomy" id="3076"/>
    <lineage>
        <taxon>Eukaryota</taxon>
        <taxon>Viridiplantae</taxon>
        <taxon>Chlorophyta</taxon>
        <taxon>core chlorophytes</taxon>
        <taxon>Trebouxiophyceae</taxon>
        <taxon>Chlorellales</taxon>
        <taxon>Chlorellaceae</taxon>
        <taxon>Chlorella clade</taxon>
        <taxon>Chlorella</taxon>
    </lineage>
</organism>
<gene>
    <name evidence="1" type="ORF">C2E21_0051</name>
</gene>
<dbReference type="STRING" id="3076.A0A2P6U492"/>
<dbReference type="InterPro" id="IPR012341">
    <property type="entry name" value="6hp_glycosidase-like_sf"/>
</dbReference>
<dbReference type="OrthoDB" id="7771656at2759"/>
<evidence type="ECO:0000313" key="1">
    <source>
        <dbReference type="EMBL" id="PRW61119.1"/>
    </source>
</evidence>
<dbReference type="InterPro" id="IPR008928">
    <property type="entry name" value="6-hairpin_glycosidase_sf"/>
</dbReference>
<proteinExistence type="predicted"/>
<comment type="caution">
    <text evidence="1">The sequence shown here is derived from an EMBL/GenBank/DDBJ whole genome shotgun (WGS) entry which is preliminary data.</text>
</comment>
<dbReference type="AlphaFoldDB" id="A0A2P6U492"/>
<dbReference type="Proteomes" id="UP000239899">
    <property type="component" value="Unassembled WGS sequence"/>
</dbReference>